<dbReference type="GO" id="GO:0051033">
    <property type="term" value="F:RNA transmembrane transporter activity"/>
    <property type="evidence" value="ECO:0007669"/>
    <property type="project" value="TreeGrafter"/>
</dbReference>
<keyword evidence="5 9" id="KW-1133">Transmembrane helix</keyword>
<feature type="transmembrane region" description="Helical" evidence="9">
    <location>
        <begin position="615"/>
        <end position="636"/>
    </location>
</feature>
<keyword evidence="3 9" id="KW-0812">Transmembrane</keyword>
<comment type="caution">
    <text evidence="11">The sequence shown here is derived from an EMBL/GenBank/DDBJ whole genome shotgun (WGS) entry which is preliminary data.</text>
</comment>
<keyword evidence="12" id="KW-1185">Reference proteome</keyword>
<dbReference type="PANTHER" id="PTHR12185:SF14">
    <property type="entry name" value="CHOLESTEROL UPTAKE PROTEIN 1"/>
    <property type="match status" value="1"/>
</dbReference>
<dbReference type="GO" id="GO:0005764">
    <property type="term" value="C:lysosome"/>
    <property type="evidence" value="ECO:0007669"/>
    <property type="project" value="TreeGrafter"/>
</dbReference>
<dbReference type="EMBL" id="CAJNJA010020808">
    <property type="protein sequence ID" value="CAE7465092.1"/>
    <property type="molecule type" value="Genomic_DNA"/>
</dbReference>
<proteinExistence type="inferred from homology"/>
<dbReference type="OrthoDB" id="416618at2759"/>
<feature type="region of interest" description="Disordered" evidence="8">
    <location>
        <begin position="1100"/>
        <end position="1121"/>
    </location>
</feature>
<feature type="transmembrane region" description="Helical" evidence="9">
    <location>
        <begin position="538"/>
        <end position="562"/>
    </location>
</feature>
<evidence type="ECO:0000256" key="8">
    <source>
        <dbReference type="SAM" id="MobiDB-lite"/>
    </source>
</evidence>
<dbReference type="GO" id="GO:0003725">
    <property type="term" value="F:double-stranded RNA binding"/>
    <property type="evidence" value="ECO:0007669"/>
    <property type="project" value="TreeGrafter"/>
</dbReference>
<sequence>MRACLPWWLACVHQALQLSIAAAETCTALYDMIYCQSEIFNSRGIQTTMLNFTLNVTFSPPIFIADLSVYARRTHDSHEAMNSLPVHADVLVAESFLSFPTQRDTLRGKFLCNFHDPVSDIIVMPQSTVQQRSYRLSAGLVAKQINPQTSETPAQRININRPGVVAFDITEDMVRSGEQSLEIRAMNYQTGSMEIFLFPADGNDCMDFEIRKGSTASKCVSVRQLADCLSSQKISDIVSYNLPRSIRFTVKSEGRVVWSRWSALPLSEGLWFVLLMPDGSDRFVTYEVAMRGARPRPTLSSCALAMWIIPVVAVLVFQALDLHLKRTWHAWRGSPRSRRPCLRLVREWCLLDADFRTFLWQMADDSVRRGSHAAIICVSAGCFFLAAIQLAMGIWAGQRQAGSMDICRYNFECYVPFGLDLPFNNMLSHIPYFVTGVLSVIIVAHTDYNLTIQAETDGEPRPPDLRFFYALSWCLVLEGFGSTCYHVCPTSYLFQFDSAMMFVIAVLSTVCLLDGSDEEQRDPVSMQSMPSTRASERFFTPVVLMLLITVPMWTISFVGTWFDFVVPESVHGAISYNLYCAAVLLWFLFILLKVQHAFPDYRESGSSSCCGRSKALAVTRVLIWGLVAVMLFLPAARIQFGGMSNVLLFLSMLVMVFVIGRQMLKRDRSRRGSISLDDSVRWLSKFGLLFLFLLTSFVALHFFNTTMTDVLVSAAESRTFNKDCIFMGTFDAHDVWHMSSAISLALWVQVFPRDISWHALAAGQAAMQASAQRGRLLLTDVDRLEARGLEQTPETRTSSSAGCNVDVSEGSLVLSCILPPSSYFTVAFRELTRQTQTSAVDASFAQLSPQDLAALQLRLSQTDASSRKPLERLLGSIQKAMEARMEMATKEIEALMQSSGNIDDNIRECLQRQDSVLPIMAVLQMNIGRAQKAGNQQLEKALTYLYNIMNQEIESKVPMVNRVLSRCLSTEDSDARRELLAAYFAETAGEEEAAKRPKSTASAIVGLVSEAQAQATQPGLDLTSALQRIRGVALDVGVVLGEVFDDKVQERFMEDIQPLFDALAETNHSQRMQTQDRRSNRVTSKSCSSRLLDMCEVSSSNNARADSGGPHDHLACSQSRTRSHAHASDIVRCP</sequence>
<evidence type="ECO:0000256" key="2">
    <source>
        <dbReference type="ARBA" id="ARBA00006618"/>
    </source>
</evidence>
<feature type="transmembrane region" description="Helical" evidence="9">
    <location>
        <begin position="304"/>
        <end position="324"/>
    </location>
</feature>
<protein>
    <submittedName>
        <fullName evidence="11">SIDT1 protein</fullName>
    </submittedName>
</protein>
<feature type="transmembrane region" description="Helical" evidence="9">
    <location>
        <begin position="682"/>
        <end position="703"/>
    </location>
</feature>
<dbReference type="Proteomes" id="UP000601435">
    <property type="component" value="Unassembled WGS sequence"/>
</dbReference>
<feature type="transmembrane region" description="Helical" evidence="9">
    <location>
        <begin position="499"/>
        <end position="517"/>
    </location>
</feature>
<dbReference type="InterPro" id="IPR025958">
    <property type="entry name" value="SID1_TM_fam"/>
</dbReference>
<evidence type="ECO:0000256" key="7">
    <source>
        <dbReference type="ARBA" id="ARBA00023180"/>
    </source>
</evidence>
<evidence type="ECO:0000313" key="11">
    <source>
        <dbReference type="EMBL" id="CAE7465092.1"/>
    </source>
</evidence>
<feature type="transmembrane region" description="Helical" evidence="9">
    <location>
        <begin position="574"/>
        <end position="594"/>
    </location>
</feature>
<keyword evidence="6 9" id="KW-0472">Membrane</keyword>
<evidence type="ECO:0000313" key="12">
    <source>
        <dbReference type="Proteomes" id="UP000601435"/>
    </source>
</evidence>
<dbReference type="PANTHER" id="PTHR12185">
    <property type="entry name" value="SID1 TRANSMEMBRANE FAMILY MEMEBER"/>
    <property type="match status" value="1"/>
</dbReference>
<evidence type="ECO:0000256" key="9">
    <source>
        <dbReference type="SAM" id="Phobius"/>
    </source>
</evidence>
<comment type="subcellular location">
    <subcellularLocation>
        <location evidence="1">Membrane</location>
        <topology evidence="1">Multi-pass membrane protein</topology>
    </subcellularLocation>
</comment>
<accession>A0A812S5P0</accession>
<feature type="chain" id="PRO_5032796009" evidence="10">
    <location>
        <begin position="24"/>
        <end position="1134"/>
    </location>
</feature>
<evidence type="ECO:0000256" key="4">
    <source>
        <dbReference type="ARBA" id="ARBA00022729"/>
    </source>
</evidence>
<keyword evidence="4 10" id="KW-0732">Signal</keyword>
<comment type="similarity">
    <text evidence="2">Belongs to the SID1 family.</text>
</comment>
<evidence type="ECO:0000256" key="5">
    <source>
        <dbReference type="ARBA" id="ARBA00022989"/>
    </source>
</evidence>
<organism evidence="11 12">
    <name type="scientific">Symbiodinium necroappetens</name>
    <dbReference type="NCBI Taxonomy" id="1628268"/>
    <lineage>
        <taxon>Eukaryota</taxon>
        <taxon>Sar</taxon>
        <taxon>Alveolata</taxon>
        <taxon>Dinophyceae</taxon>
        <taxon>Suessiales</taxon>
        <taxon>Symbiodiniaceae</taxon>
        <taxon>Symbiodinium</taxon>
    </lineage>
</organism>
<feature type="transmembrane region" description="Helical" evidence="9">
    <location>
        <begin position="467"/>
        <end position="487"/>
    </location>
</feature>
<keyword evidence="7" id="KW-0325">Glycoprotein</keyword>
<name>A0A812S5P0_9DINO</name>
<dbReference type="AlphaFoldDB" id="A0A812S5P0"/>
<feature type="transmembrane region" description="Helical" evidence="9">
    <location>
        <begin position="429"/>
        <end position="446"/>
    </location>
</feature>
<feature type="transmembrane region" description="Helical" evidence="9">
    <location>
        <begin position="642"/>
        <end position="661"/>
    </location>
</feature>
<evidence type="ECO:0000256" key="1">
    <source>
        <dbReference type="ARBA" id="ARBA00004141"/>
    </source>
</evidence>
<dbReference type="GO" id="GO:0005886">
    <property type="term" value="C:plasma membrane"/>
    <property type="evidence" value="ECO:0007669"/>
    <property type="project" value="TreeGrafter"/>
</dbReference>
<feature type="transmembrane region" description="Helical" evidence="9">
    <location>
        <begin position="373"/>
        <end position="395"/>
    </location>
</feature>
<evidence type="ECO:0000256" key="3">
    <source>
        <dbReference type="ARBA" id="ARBA00022692"/>
    </source>
</evidence>
<reference evidence="11" key="1">
    <citation type="submission" date="2021-02" db="EMBL/GenBank/DDBJ databases">
        <authorList>
            <person name="Dougan E. K."/>
            <person name="Rhodes N."/>
            <person name="Thang M."/>
            <person name="Chan C."/>
        </authorList>
    </citation>
    <scope>NUCLEOTIDE SEQUENCE</scope>
</reference>
<dbReference type="Pfam" id="PF13965">
    <property type="entry name" value="SID-1_RNA_chan"/>
    <property type="match status" value="1"/>
</dbReference>
<feature type="signal peptide" evidence="10">
    <location>
        <begin position="1"/>
        <end position="23"/>
    </location>
</feature>
<gene>
    <name evidence="11" type="primary">SIDT1</name>
    <name evidence="11" type="ORF">SNEC2469_LOCUS13052</name>
</gene>
<evidence type="ECO:0000256" key="6">
    <source>
        <dbReference type="ARBA" id="ARBA00023136"/>
    </source>
</evidence>
<evidence type="ECO:0000256" key="10">
    <source>
        <dbReference type="SAM" id="SignalP"/>
    </source>
</evidence>